<proteinExistence type="inferred from homology"/>
<dbReference type="EMBL" id="FZOF01000052">
    <property type="protein sequence ID" value="SNT58866.1"/>
    <property type="molecule type" value="Genomic_DNA"/>
</dbReference>
<dbReference type="InterPro" id="IPR002781">
    <property type="entry name" value="TM_pro_TauE-like"/>
</dbReference>
<feature type="transmembrane region" description="Helical" evidence="8">
    <location>
        <begin position="48"/>
        <end position="65"/>
    </location>
</feature>
<evidence type="ECO:0000256" key="1">
    <source>
        <dbReference type="ARBA" id="ARBA00004651"/>
    </source>
</evidence>
<organism evidence="9 10">
    <name type="scientific">Actinacidiphila glaucinigra</name>
    <dbReference type="NCBI Taxonomy" id="235986"/>
    <lineage>
        <taxon>Bacteria</taxon>
        <taxon>Bacillati</taxon>
        <taxon>Actinomycetota</taxon>
        <taxon>Actinomycetes</taxon>
        <taxon>Kitasatosporales</taxon>
        <taxon>Streptomycetaceae</taxon>
        <taxon>Actinacidiphila</taxon>
    </lineage>
</organism>
<evidence type="ECO:0000256" key="5">
    <source>
        <dbReference type="ARBA" id="ARBA00022692"/>
    </source>
</evidence>
<keyword evidence="4 8" id="KW-1003">Cell membrane</keyword>
<sequence>MPSLDPAQWAVALLALFLVGYSKTGVSGAGTVGVALFALVLPAKLSTGVLLPLLLVGDVVAVAAYRRHADWGRLVRLFPWVVVGVLLGAVVVDLVDDTRMRELIGALLLSMLAVHWWSRRRGPDDPFAQHRAVAAGAGILAGFATMTANAAGPIMALYFLAVGLPMLGFLGTSAWFFLLLNAFKVPFSVALGLITPDTLLFGAMAAPAVLAGAVAGRATISRISPKVFERVTVALTLLAAIRLVTL</sequence>
<feature type="transmembrane region" description="Helical" evidence="8">
    <location>
        <begin position="130"/>
        <end position="150"/>
    </location>
</feature>
<evidence type="ECO:0000256" key="2">
    <source>
        <dbReference type="ARBA" id="ARBA00009142"/>
    </source>
</evidence>
<keyword evidence="10" id="KW-1185">Reference proteome</keyword>
<comment type="similarity">
    <text evidence="2 8">Belongs to the 4-toluene sulfonate uptake permease (TSUP) (TC 2.A.102) family.</text>
</comment>
<dbReference type="Pfam" id="PF01925">
    <property type="entry name" value="TauE"/>
    <property type="match status" value="1"/>
</dbReference>
<evidence type="ECO:0000256" key="7">
    <source>
        <dbReference type="ARBA" id="ARBA00023136"/>
    </source>
</evidence>
<evidence type="ECO:0000256" key="3">
    <source>
        <dbReference type="ARBA" id="ARBA00022448"/>
    </source>
</evidence>
<keyword evidence="3" id="KW-0813">Transport</keyword>
<feature type="transmembrane region" description="Helical" evidence="8">
    <location>
        <begin position="157"/>
        <end position="178"/>
    </location>
</feature>
<comment type="subcellular location">
    <subcellularLocation>
        <location evidence="1 8">Cell membrane</location>
        <topology evidence="1 8">Multi-pass membrane protein</topology>
    </subcellularLocation>
</comment>
<dbReference type="InterPro" id="IPR052017">
    <property type="entry name" value="TSUP"/>
</dbReference>
<keyword evidence="5 8" id="KW-0812">Transmembrane</keyword>
<dbReference type="GO" id="GO:0005886">
    <property type="term" value="C:plasma membrane"/>
    <property type="evidence" value="ECO:0007669"/>
    <property type="project" value="UniProtKB-SubCell"/>
</dbReference>
<dbReference type="AlphaFoldDB" id="A0A239NVH7"/>
<gene>
    <name evidence="9" type="ORF">SAMN05216252_15224</name>
</gene>
<evidence type="ECO:0000256" key="6">
    <source>
        <dbReference type="ARBA" id="ARBA00022989"/>
    </source>
</evidence>
<feature type="transmembrane region" description="Helical" evidence="8">
    <location>
        <begin position="198"/>
        <end position="215"/>
    </location>
</feature>
<name>A0A239NVH7_9ACTN</name>
<dbReference type="RefSeq" id="WP_089229291.1">
    <property type="nucleotide sequence ID" value="NZ_FZOF01000052.1"/>
</dbReference>
<keyword evidence="6 8" id="KW-1133">Transmembrane helix</keyword>
<evidence type="ECO:0000256" key="8">
    <source>
        <dbReference type="RuleBase" id="RU363041"/>
    </source>
</evidence>
<dbReference type="PANTHER" id="PTHR30269">
    <property type="entry name" value="TRANSMEMBRANE PROTEIN YFCA"/>
    <property type="match status" value="1"/>
</dbReference>
<dbReference type="PANTHER" id="PTHR30269:SF23">
    <property type="entry name" value="MEMBRANE TRANSPORTER PROTEIN YDHB-RELATED"/>
    <property type="match status" value="1"/>
</dbReference>
<evidence type="ECO:0000256" key="4">
    <source>
        <dbReference type="ARBA" id="ARBA00022475"/>
    </source>
</evidence>
<evidence type="ECO:0000313" key="9">
    <source>
        <dbReference type="EMBL" id="SNT58866.1"/>
    </source>
</evidence>
<evidence type="ECO:0000313" key="10">
    <source>
        <dbReference type="Proteomes" id="UP000198280"/>
    </source>
</evidence>
<dbReference type="Proteomes" id="UP000198280">
    <property type="component" value="Unassembled WGS sequence"/>
</dbReference>
<feature type="transmembrane region" description="Helical" evidence="8">
    <location>
        <begin position="77"/>
        <end position="95"/>
    </location>
</feature>
<keyword evidence="7 8" id="KW-0472">Membrane</keyword>
<dbReference type="OrthoDB" id="9801058at2"/>
<reference evidence="9 10" key="1">
    <citation type="submission" date="2017-06" db="EMBL/GenBank/DDBJ databases">
        <authorList>
            <person name="Kim H.J."/>
            <person name="Triplett B.A."/>
        </authorList>
    </citation>
    <scope>NUCLEOTIDE SEQUENCE [LARGE SCALE GENOMIC DNA]</scope>
    <source>
        <strain evidence="9 10">CGMCC 4.1858</strain>
    </source>
</reference>
<protein>
    <recommendedName>
        <fullName evidence="8">Probable membrane transporter protein</fullName>
    </recommendedName>
</protein>
<feature type="transmembrane region" description="Helical" evidence="8">
    <location>
        <begin position="102"/>
        <end position="118"/>
    </location>
</feature>
<feature type="transmembrane region" description="Helical" evidence="8">
    <location>
        <begin position="12"/>
        <end position="41"/>
    </location>
</feature>
<accession>A0A239NVH7</accession>